<dbReference type="Gene3D" id="1.10.287.1040">
    <property type="entry name" value="Exonuclease VII, small subunit"/>
    <property type="match status" value="1"/>
</dbReference>
<dbReference type="PIRSF" id="PIRSF006488">
    <property type="entry name" value="Exonuc_VII_S"/>
    <property type="match status" value="1"/>
</dbReference>
<dbReference type="AlphaFoldDB" id="A0A810PQZ8"/>
<dbReference type="GO" id="GO:0005829">
    <property type="term" value="C:cytosol"/>
    <property type="evidence" value="ECO:0007669"/>
    <property type="project" value="TreeGrafter"/>
</dbReference>
<dbReference type="SUPFAM" id="SSF116842">
    <property type="entry name" value="XseB-like"/>
    <property type="match status" value="1"/>
</dbReference>
<comment type="subcellular location">
    <subcellularLocation>
        <location evidence="6">Cytoplasm</location>
    </subcellularLocation>
</comment>
<sequence length="77" mass="8604">MKKQSFEENMDRLEEIVSLLEQGDATLGESLTLFTEGSKLLAACQKELETARQKVVKLTKGPDGAPVEENFVMEDEE</sequence>
<dbReference type="GO" id="GO:0009318">
    <property type="term" value="C:exodeoxyribonuclease VII complex"/>
    <property type="evidence" value="ECO:0007669"/>
    <property type="project" value="UniProtKB-UniRule"/>
</dbReference>
<keyword evidence="5 6" id="KW-0269">Exonuclease</keyword>
<dbReference type="RefSeq" id="WP_212819181.1">
    <property type="nucleotide sequence ID" value="NZ_AP023415.1"/>
</dbReference>
<dbReference type="KEGG" id="vfa:MM35RIKEN_06020"/>
<evidence type="ECO:0000256" key="7">
    <source>
        <dbReference type="SAM" id="Coils"/>
    </source>
</evidence>
<dbReference type="InterPro" id="IPR037004">
    <property type="entry name" value="Exonuc_VII_ssu_sf"/>
</dbReference>
<dbReference type="PANTHER" id="PTHR34137">
    <property type="entry name" value="EXODEOXYRIBONUCLEASE 7 SMALL SUBUNIT"/>
    <property type="match status" value="1"/>
</dbReference>
<evidence type="ECO:0000313" key="8">
    <source>
        <dbReference type="EMBL" id="BCK78410.1"/>
    </source>
</evidence>
<dbReference type="GO" id="GO:0008855">
    <property type="term" value="F:exodeoxyribonuclease VII activity"/>
    <property type="evidence" value="ECO:0007669"/>
    <property type="project" value="UniProtKB-UniRule"/>
</dbReference>
<dbReference type="Pfam" id="PF02609">
    <property type="entry name" value="Exonuc_VII_S"/>
    <property type="match status" value="1"/>
</dbReference>
<dbReference type="HAMAP" id="MF_00337">
    <property type="entry name" value="Exonuc_7_S"/>
    <property type="match status" value="1"/>
</dbReference>
<evidence type="ECO:0000256" key="6">
    <source>
        <dbReference type="HAMAP-Rule" id="MF_00337"/>
    </source>
</evidence>
<name>A0A810PQZ8_9FIRM</name>
<feature type="coiled-coil region" evidence="7">
    <location>
        <begin position="3"/>
        <end position="61"/>
    </location>
</feature>
<evidence type="ECO:0000313" key="9">
    <source>
        <dbReference type="Proteomes" id="UP000681343"/>
    </source>
</evidence>
<keyword evidence="7" id="KW-0175">Coiled coil</keyword>
<dbReference type="InterPro" id="IPR003761">
    <property type="entry name" value="Exonuc_VII_S"/>
</dbReference>
<dbReference type="NCBIfam" id="TIGR01280">
    <property type="entry name" value="xseB"/>
    <property type="match status" value="1"/>
</dbReference>
<dbReference type="EC" id="3.1.11.6" evidence="6"/>
<keyword evidence="2 6" id="KW-0963">Cytoplasm</keyword>
<accession>A0A810PQZ8</accession>
<evidence type="ECO:0000256" key="3">
    <source>
        <dbReference type="ARBA" id="ARBA00022722"/>
    </source>
</evidence>
<organism evidence="8 9">
    <name type="scientific">Vescimonas fastidiosa</name>
    <dbReference type="NCBI Taxonomy" id="2714353"/>
    <lineage>
        <taxon>Bacteria</taxon>
        <taxon>Bacillati</taxon>
        <taxon>Bacillota</taxon>
        <taxon>Clostridia</taxon>
        <taxon>Eubacteriales</taxon>
        <taxon>Oscillospiraceae</taxon>
        <taxon>Vescimonas</taxon>
    </lineage>
</organism>
<proteinExistence type="inferred from homology"/>
<comment type="catalytic activity">
    <reaction evidence="6">
        <text>Exonucleolytic cleavage in either 5'- to 3'- or 3'- to 5'-direction to yield nucleoside 5'-phosphates.</text>
        <dbReference type="EC" id="3.1.11.6"/>
    </reaction>
</comment>
<evidence type="ECO:0000256" key="5">
    <source>
        <dbReference type="ARBA" id="ARBA00022839"/>
    </source>
</evidence>
<reference evidence="8" key="1">
    <citation type="submission" date="2020-09" db="EMBL/GenBank/DDBJ databases">
        <title>New species isolated from human feces.</title>
        <authorList>
            <person name="Kitahara M."/>
            <person name="Shigeno Y."/>
            <person name="Shime M."/>
            <person name="Matsumoto Y."/>
            <person name="Nakamura S."/>
            <person name="Motooka D."/>
            <person name="Fukuoka S."/>
            <person name="Nishikawa H."/>
            <person name="Benno Y."/>
        </authorList>
    </citation>
    <scope>NUCLEOTIDE SEQUENCE</scope>
    <source>
        <strain evidence="8">MM35</strain>
    </source>
</reference>
<keyword evidence="4 6" id="KW-0378">Hydrolase</keyword>
<evidence type="ECO:0000256" key="1">
    <source>
        <dbReference type="ARBA" id="ARBA00009998"/>
    </source>
</evidence>
<comment type="subunit">
    <text evidence="6">Heterooligomer composed of large and small subunits.</text>
</comment>
<comment type="function">
    <text evidence="6">Bidirectionally degrades single-stranded DNA into large acid-insoluble oligonucleotides, which are then degraded further into small acid-soluble oligonucleotides.</text>
</comment>
<keyword evidence="3 6" id="KW-0540">Nuclease</keyword>
<gene>
    <name evidence="6" type="primary">xseB</name>
    <name evidence="8" type="ORF">MM35RIKEN_06020</name>
</gene>
<comment type="similarity">
    <text evidence="1 6">Belongs to the XseB family.</text>
</comment>
<dbReference type="PANTHER" id="PTHR34137:SF1">
    <property type="entry name" value="EXODEOXYRIBONUCLEASE 7 SMALL SUBUNIT"/>
    <property type="match status" value="1"/>
</dbReference>
<keyword evidence="9" id="KW-1185">Reference proteome</keyword>
<evidence type="ECO:0000256" key="2">
    <source>
        <dbReference type="ARBA" id="ARBA00022490"/>
    </source>
</evidence>
<evidence type="ECO:0000256" key="4">
    <source>
        <dbReference type="ARBA" id="ARBA00022801"/>
    </source>
</evidence>
<dbReference type="EMBL" id="AP023415">
    <property type="protein sequence ID" value="BCK78410.1"/>
    <property type="molecule type" value="Genomic_DNA"/>
</dbReference>
<protein>
    <recommendedName>
        <fullName evidence="6">Exodeoxyribonuclease 7 small subunit</fullName>
        <ecNumber evidence="6">3.1.11.6</ecNumber>
    </recommendedName>
    <alternativeName>
        <fullName evidence="6">Exodeoxyribonuclease VII small subunit</fullName>
        <shortName evidence="6">Exonuclease VII small subunit</shortName>
    </alternativeName>
</protein>
<dbReference type="Proteomes" id="UP000681343">
    <property type="component" value="Chromosome"/>
</dbReference>
<dbReference type="GO" id="GO:0006308">
    <property type="term" value="P:DNA catabolic process"/>
    <property type="evidence" value="ECO:0007669"/>
    <property type="project" value="UniProtKB-UniRule"/>
</dbReference>